<feature type="domain" description="DNA primase/polymerase bifunctional N-terminal" evidence="1">
    <location>
        <begin position="35"/>
        <end position="126"/>
    </location>
</feature>
<reference evidence="2 3" key="1">
    <citation type="submission" date="2018-09" db="EMBL/GenBank/DDBJ databases">
        <title>Metagenome Assembled Genomes from an Advanced Water Purification Facility.</title>
        <authorList>
            <person name="Stamps B.W."/>
            <person name="Spear J.R."/>
        </authorList>
    </citation>
    <scope>NUCLEOTIDE SEQUENCE [LARGE SCALE GENOMIC DNA]</scope>
    <source>
        <strain evidence="2">Bin_29_2</strain>
    </source>
</reference>
<dbReference type="Pfam" id="PF09250">
    <property type="entry name" value="Prim-Pol"/>
    <property type="match status" value="1"/>
</dbReference>
<comment type="caution">
    <text evidence="2">The sequence shown here is derived from an EMBL/GenBank/DDBJ whole genome shotgun (WGS) entry which is preliminary data.</text>
</comment>
<proteinExistence type="predicted"/>
<gene>
    <name evidence="2" type="ORF">E6Q54_11890</name>
</gene>
<name>A0A5C7Y2X2_9MYCO</name>
<evidence type="ECO:0000259" key="1">
    <source>
        <dbReference type="Pfam" id="PF09250"/>
    </source>
</evidence>
<dbReference type="InterPro" id="IPR015330">
    <property type="entry name" value="DNA_primase/pol_bifunc_N"/>
</dbReference>
<protein>
    <recommendedName>
        <fullName evidence="1">DNA primase/polymerase bifunctional N-terminal domain-containing protein</fullName>
    </recommendedName>
</protein>
<organism evidence="2 3">
    <name type="scientific">Mycolicibacter arupensis</name>
    <dbReference type="NCBI Taxonomy" id="342002"/>
    <lineage>
        <taxon>Bacteria</taxon>
        <taxon>Bacillati</taxon>
        <taxon>Actinomycetota</taxon>
        <taxon>Actinomycetes</taxon>
        <taxon>Mycobacteriales</taxon>
        <taxon>Mycobacteriaceae</taxon>
        <taxon>Mycolicibacter</taxon>
    </lineage>
</organism>
<dbReference type="EMBL" id="SSGD01000061">
    <property type="protein sequence ID" value="TXI55922.1"/>
    <property type="molecule type" value="Genomic_DNA"/>
</dbReference>
<sequence length="434" mass="46800">MHPQINTTERGKAIAEVILGYPEMGTLDEHISYAHALADLGVHVCVTVPGFRSPEADFRTDEQRAEDIRLGQNSGGFNRATTDKQRLSDYITAAYRKHGCLPGLGIHLGASGIIAVDADNEGDAVEWSIFQDRRCREAGITPEANPFTTLSPGKYDEDKGGWRHRHGVHCWYLLDVGTDPSTLKTINEKSVTGEIADEALYPRDGWGIKVGNVGVFISPTVRKEGAYRPGRQGAIPVAPQWLIDLMTKPTPKPKPAPTCDDLEFNESVDDAMASVSWGEILEGVALDDGVNSCGCTIFTRPGGSRRSMLAHDGCDAVNGAHCLTVNSDTIMSMYPALQDILDKRPRSGRSFSKWEALAAFQFGGDMGAVAQQYGFSRPSTTAADWDGVFVDANVPFTSPLTAPLGDMCPHGVLPSQCPPCATARRISLLGGAPR</sequence>
<evidence type="ECO:0000313" key="2">
    <source>
        <dbReference type="EMBL" id="TXI55922.1"/>
    </source>
</evidence>
<dbReference type="AlphaFoldDB" id="A0A5C7Y2X2"/>
<dbReference type="RefSeq" id="WP_276760780.1">
    <property type="nucleotide sequence ID" value="NZ_SSGD01000061.1"/>
</dbReference>
<evidence type="ECO:0000313" key="3">
    <source>
        <dbReference type="Proteomes" id="UP000321797"/>
    </source>
</evidence>
<dbReference type="Proteomes" id="UP000321797">
    <property type="component" value="Unassembled WGS sequence"/>
</dbReference>
<accession>A0A5C7Y2X2</accession>